<name>A0A2K9HRR6_9LACO</name>
<evidence type="ECO:0000313" key="1">
    <source>
        <dbReference type="EMBL" id="AUI72682.1"/>
    </source>
</evidence>
<gene>
    <name evidence="1" type="ORF">LA20249_11000</name>
</gene>
<organism evidence="1 2">
    <name type="scientific">Companilactobacillus alimentarius DSM 20249</name>
    <dbReference type="NCBI Taxonomy" id="1423720"/>
    <lineage>
        <taxon>Bacteria</taxon>
        <taxon>Bacillati</taxon>
        <taxon>Bacillota</taxon>
        <taxon>Bacilli</taxon>
        <taxon>Lactobacillales</taxon>
        <taxon>Lactobacillaceae</taxon>
        <taxon>Companilactobacillus</taxon>
    </lineage>
</organism>
<dbReference type="EMBL" id="CP018867">
    <property type="protein sequence ID" value="AUI72682.1"/>
    <property type="molecule type" value="Genomic_DNA"/>
</dbReference>
<accession>A0A2K9HRR6</accession>
<evidence type="ECO:0000313" key="2">
    <source>
        <dbReference type="Proteomes" id="UP000234653"/>
    </source>
</evidence>
<dbReference type="STRING" id="1423720.FC67_GL001124"/>
<sequence>MQVYNGKNGSKFGSFFKLKFQNHIIDIIRRENAIKRKANHCPESYDNLASNGKLNDRIVDDSEDAVDISNQFEKIMAKMSCLELIAFQFLLGKITKEDACESAKCDMKQILRAVRRCKNKLKNNNKP</sequence>
<keyword evidence="2" id="KW-1185">Reference proteome</keyword>
<reference evidence="1 2" key="1">
    <citation type="submission" date="2016-12" db="EMBL/GenBank/DDBJ databases">
        <title>The whole genome sequencing and assembly of Lactobacillus alimentarius DSM 20249T strain.</title>
        <authorList>
            <person name="Lee Y.-J."/>
            <person name="Yi H."/>
            <person name="Bahn Y.-S."/>
            <person name="Kim J.F."/>
            <person name="Lee D.-W."/>
        </authorList>
    </citation>
    <scope>NUCLEOTIDE SEQUENCE [LARGE SCALE GENOMIC DNA]</scope>
    <source>
        <strain evidence="1 2">DSM 20249</strain>
    </source>
</reference>
<protein>
    <submittedName>
        <fullName evidence="1">Uncharacterized protein</fullName>
    </submittedName>
</protein>
<dbReference type="KEGG" id="lali:LA20249_11000"/>
<dbReference type="AlphaFoldDB" id="A0A2K9HRR6"/>
<dbReference type="Proteomes" id="UP000234653">
    <property type="component" value="Chromosome"/>
</dbReference>
<proteinExistence type="predicted"/>